<keyword evidence="3 10" id="KW-0808">Transferase</keyword>
<dbReference type="GO" id="GO:0006370">
    <property type="term" value="P:7-methylguanosine mRNA capping"/>
    <property type="evidence" value="ECO:0007669"/>
    <property type="project" value="UniProtKB-UniRule"/>
</dbReference>
<feature type="compositionally biased region" description="Acidic residues" evidence="14">
    <location>
        <begin position="215"/>
        <end position="232"/>
    </location>
</feature>
<dbReference type="InterPro" id="IPR001339">
    <property type="entry name" value="mRNA_cap_enzyme_adenylation"/>
</dbReference>
<feature type="compositionally biased region" description="Low complexity" evidence="14">
    <location>
        <begin position="203"/>
        <end position="212"/>
    </location>
</feature>
<feature type="binding site" evidence="13">
    <location>
        <begin position="506"/>
        <end position="508"/>
    </location>
    <ligand>
        <name>GTP</name>
        <dbReference type="ChEBI" id="CHEBI:37565"/>
    </ligand>
</feature>
<keyword evidence="2 10" id="KW-0507">mRNA processing</keyword>
<dbReference type="GO" id="GO:0004484">
    <property type="term" value="F:mRNA guanylyltransferase activity"/>
    <property type="evidence" value="ECO:0007669"/>
    <property type="project" value="UniProtKB-UniRule"/>
</dbReference>
<dbReference type="Pfam" id="PF01331">
    <property type="entry name" value="mRNA_cap_enzyme"/>
    <property type="match status" value="1"/>
</dbReference>
<comment type="function">
    <text evidence="10">Bifunctional mRNA-capping enzyme exhibiting RNA 5'-triphosphate monophosphatase activity in the N-terminal part and mRNA guanylyltransferase activity in the C-terminal part. Catalyzes the first two steps of cap formation: by removing the gamma-phosphate from the 5'-triphosphate end of nascent mRNA to yield a diphosphate end, and by transferring the GMP moiety of GTP to the 5'-diphosphate terminus of RNA via a covalent enzyme-GMP reaction intermediate.</text>
</comment>
<evidence type="ECO:0000256" key="3">
    <source>
        <dbReference type="ARBA" id="ARBA00022679"/>
    </source>
</evidence>
<dbReference type="InterPro" id="IPR012340">
    <property type="entry name" value="NA-bd_OB-fold"/>
</dbReference>
<dbReference type="InterPro" id="IPR013846">
    <property type="entry name" value="mRNA_cap_enzyme_C"/>
</dbReference>
<dbReference type="InterPro" id="IPR000387">
    <property type="entry name" value="Tyr_Pase_dom"/>
</dbReference>
<dbReference type="FunFam" id="3.30.470.30:FF:000040">
    <property type="entry name" value="mRNA-capping enzyme"/>
    <property type="match status" value="1"/>
</dbReference>
<dbReference type="GeneID" id="106667964"/>
<evidence type="ECO:0000256" key="10">
    <source>
        <dbReference type="PIRNR" id="PIRNR036958"/>
    </source>
</evidence>
<evidence type="ECO:0000256" key="13">
    <source>
        <dbReference type="PIRSR" id="PIRSR036958-3"/>
    </source>
</evidence>
<evidence type="ECO:0000259" key="15">
    <source>
        <dbReference type="PROSITE" id="PS50056"/>
    </source>
</evidence>
<proteinExistence type="inferred from homology"/>
<dbReference type="Gene3D" id="2.40.50.140">
    <property type="entry name" value="Nucleic acid-binding proteins"/>
    <property type="match status" value="1"/>
</dbReference>
<dbReference type="Pfam" id="PF03919">
    <property type="entry name" value="mRNA_cap_C"/>
    <property type="match status" value="1"/>
</dbReference>
<dbReference type="FunFam" id="3.90.190.10:FF:000040">
    <property type="entry name" value="mRNA-capping enzyme"/>
    <property type="match status" value="1"/>
</dbReference>
<comment type="catalytic activity">
    <reaction evidence="9">
        <text>a 5'-end diphospho-ribonucleoside in mRNA + GTP + H(+) = a 5'-end (5'-triphosphoguanosine)-ribonucleoside in mRNA + diphosphate</text>
        <dbReference type="Rhea" id="RHEA:67012"/>
        <dbReference type="Rhea" id="RHEA-COMP:17165"/>
        <dbReference type="Rhea" id="RHEA-COMP:17166"/>
        <dbReference type="ChEBI" id="CHEBI:15378"/>
        <dbReference type="ChEBI" id="CHEBI:33019"/>
        <dbReference type="ChEBI" id="CHEBI:37565"/>
        <dbReference type="ChEBI" id="CHEBI:167616"/>
        <dbReference type="ChEBI" id="CHEBI:167617"/>
        <dbReference type="EC" id="2.7.7.50"/>
    </reaction>
    <physiologicalReaction direction="left-to-right" evidence="9">
        <dbReference type="Rhea" id="RHEA:67013"/>
    </physiologicalReaction>
</comment>
<dbReference type="GO" id="GO:0004721">
    <property type="term" value="F:phosphoprotein phosphatase activity"/>
    <property type="evidence" value="ECO:0007669"/>
    <property type="project" value="UniProtKB-UniRule"/>
</dbReference>
<evidence type="ECO:0000256" key="9">
    <source>
        <dbReference type="ARBA" id="ARBA00044624"/>
    </source>
</evidence>
<feature type="active site" description="N6-GMP-lysine intermediate" evidence="12">
    <location>
        <position position="340"/>
    </location>
</feature>
<dbReference type="PROSITE" id="PS00383">
    <property type="entry name" value="TYR_PHOSPHATASE_1"/>
    <property type="match status" value="1"/>
</dbReference>
<dbReference type="SUPFAM" id="SSF50249">
    <property type="entry name" value="Nucleic acid-binding proteins"/>
    <property type="match status" value="1"/>
</dbReference>
<protein>
    <recommendedName>
        <fullName evidence="10">mRNA-capping enzyme</fullName>
    </recommendedName>
    <domain>
        <recommendedName>
            <fullName evidence="10">mRNA 5'-triphosphate monophosphatase</fullName>
            <ecNumber evidence="10">3.6.1.74</ecNumber>
        </recommendedName>
        <alternativeName>
            <fullName evidence="10">mRNA 5'-phosphatase</fullName>
        </alternativeName>
    </domain>
    <domain>
        <recommendedName>
            <fullName evidence="10">mRNA guanylyltransferase</fullName>
            <ecNumber evidence="10">2.7.7.50</ecNumber>
        </recommendedName>
        <alternativeName>
            <fullName evidence="10">GTP--RNA guanylyltransferase</fullName>
            <shortName evidence="10">GTase</shortName>
        </alternativeName>
    </domain>
</protein>
<dbReference type="OrthoDB" id="200924at2759"/>
<evidence type="ECO:0000256" key="14">
    <source>
        <dbReference type="SAM" id="MobiDB-lite"/>
    </source>
</evidence>
<dbReference type="FunFam" id="2.40.50.140:FF:000291">
    <property type="entry name" value="mRNA-capping enzyme"/>
    <property type="match status" value="1"/>
</dbReference>
<keyword evidence="4 10" id="KW-0548">Nucleotidyltransferase</keyword>
<comment type="similarity">
    <text evidence="10">In the C-terminal section; belongs to the eukaryotic GTase family.</text>
</comment>
<dbReference type="Gene3D" id="3.30.470.30">
    <property type="entry name" value="DNA ligase/mRNA capping enzyme"/>
    <property type="match status" value="1"/>
</dbReference>
<dbReference type="CDD" id="cd07895">
    <property type="entry name" value="Adenylation_mRNA_capping"/>
    <property type="match status" value="1"/>
</dbReference>
<feature type="compositionally biased region" description="Basic and acidic residues" evidence="14">
    <location>
        <begin position="233"/>
        <end position="253"/>
    </location>
</feature>
<accession>A0A8I6TIE4</accession>
<dbReference type="PANTHER" id="PTHR10367:SF17">
    <property type="entry name" value="MRNA-CAPPING ENZYME"/>
    <property type="match status" value="1"/>
</dbReference>
<evidence type="ECO:0000256" key="4">
    <source>
        <dbReference type="ARBA" id="ARBA00022695"/>
    </source>
</evidence>
<keyword evidence="8 10" id="KW-0539">Nucleus</keyword>
<keyword evidence="6 10" id="KW-0506">mRNA capping</keyword>
<dbReference type="GO" id="GO:0005634">
    <property type="term" value="C:nucleus"/>
    <property type="evidence" value="ECO:0007669"/>
    <property type="project" value="UniProtKB-SubCell"/>
</dbReference>
<dbReference type="SUPFAM" id="SSF52799">
    <property type="entry name" value="(Phosphotyrosine protein) phosphatases II"/>
    <property type="match status" value="1"/>
</dbReference>
<dbReference type="PANTHER" id="PTHR10367">
    <property type="entry name" value="MRNA-CAPPING ENZYME"/>
    <property type="match status" value="1"/>
</dbReference>
<dbReference type="GO" id="GO:0140818">
    <property type="term" value="F:mRNA 5'-triphosphate monophosphatase activity"/>
    <property type="evidence" value="ECO:0007669"/>
    <property type="project" value="UniProtKB-EC"/>
</dbReference>
<comment type="similarity">
    <text evidence="10">In the N-terminal section; belongs to the non-receptor class of the protein-tyrosine phosphatase family.</text>
</comment>
<dbReference type="EnsemblMetazoa" id="XM_014396306.2">
    <property type="protein sequence ID" value="XP_014251792.1"/>
    <property type="gene ID" value="LOC106667964"/>
</dbReference>
<evidence type="ECO:0000256" key="2">
    <source>
        <dbReference type="ARBA" id="ARBA00022664"/>
    </source>
</evidence>
<evidence type="ECO:0000256" key="8">
    <source>
        <dbReference type="ARBA" id="ARBA00023242"/>
    </source>
</evidence>
<dbReference type="Proteomes" id="UP000494040">
    <property type="component" value="Unassembled WGS sequence"/>
</dbReference>
<sequence length="625" mass="72120">MSNPGLIPNRWLNCPRKASHIIGDYFFAFKTPLDSKYDGQVPESARFTPEMLIMSTSNWKKRIGLWIDLTNTSRYYDMNKVTNGYNDGKKIIYEKIECRGRDETPTPEQTNHFITICQRFIQQNPLDIIGIHCTHGFNRTGFLIASYLIAVNDWGPCAALQEFARARPPGIYKGDYIIELYSRYGSIDDAPNPPLKPSWCFESGNNGQSSSSRNDEEEDDDDDDDDDSDVEDKEERDNSNRRDEVNDNNDVPRKRFKSADNTPKDDKKSKFKKKKEIPTFMEGISGVEPVTKKYLVQKLRAICNKMAGWTKKSFPGCQPVSMTRPNIKYLMSHKYVVSWKADGTRYMMLIKGENEVYFLDRNNNFFKVSGLKFVSSDDLGTHLSDTLLDGEMVIDEYNGAKIPRYLVYDILYLNGEDVKQELFYPNRLYKIKTFIIKPRIKAICEGKLDKAAEPFSVRIKDFYPIEKTKSYFSEKFSKQLSHEPDGLIFQPAYDPYIPGAYEKVLKWKPPSMNSIDFLMKVETEKGQGIIPRRMCNLYVSQLIPYFGTMPYTKDMAQYDNKIIECSYQNGGWVFMRERKDKSFPNSLSTASAVLESIKNPITKECLLHFIDKIDRVSMPPPSSTK</sequence>
<dbReference type="GO" id="GO:0005524">
    <property type="term" value="F:ATP binding"/>
    <property type="evidence" value="ECO:0007669"/>
    <property type="project" value="InterPro"/>
</dbReference>
<keyword evidence="17" id="KW-1185">Reference proteome</keyword>
<evidence type="ECO:0000313" key="16">
    <source>
        <dbReference type="EnsemblMetazoa" id="XP_014251792.1"/>
    </source>
</evidence>
<dbReference type="PROSITE" id="PS50056">
    <property type="entry name" value="TYR_PHOSPHATASE_2"/>
    <property type="match status" value="1"/>
</dbReference>
<dbReference type="SUPFAM" id="SSF56091">
    <property type="entry name" value="DNA ligase/mRNA capping enzyme, catalytic domain"/>
    <property type="match status" value="1"/>
</dbReference>
<keyword evidence="7 10" id="KW-0342">GTP-binding</keyword>
<evidence type="ECO:0000256" key="7">
    <source>
        <dbReference type="ARBA" id="ARBA00023134"/>
    </source>
</evidence>
<evidence type="ECO:0000256" key="1">
    <source>
        <dbReference type="ARBA" id="ARBA00004123"/>
    </source>
</evidence>
<comment type="subcellular location">
    <subcellularLocation>
        <location evidence="1 10">Nucleus</location>
    </subcellularLocation>
</comment>
<dbReference type="EC" id="3.6.1.74" evidence="10"/>
<keyword evidence="10" id="KW-0378">Hydrolase</keyword>
<comment type="catalytic activity">
    <reaction evidence="10">
        <text>a 5'-end triphospho-ribonucleoside in mRNA + H2O = a 5'-end diphospho-ribonucleoside in mRNA + phosphate + H(+)</text>
        <dbReference type="Rhea" id="RHEA:67004"/>
        <dbReference type="Rhea" id="RHEA-COMP:17164"/>
        <dbReference type="Rhea" id="RHEA-COMP:17165"/>
        <dbReference type="ChEBI" id="CHEBI:15377"/>
        <dbReference type="ChEBI" id="CHEBI:15378"/>
        <dbReference type="ChEBI" id="CHEBI:43474"/>
        <dbReference type="ChEBI" id="CHEBI:167616"/>
        <dbReference type="ChEBI" id="CHEBI:167618"/>
        <dbReference type="EC" id="3.6.1.74"/>
    </reaction>
</comment>
<name>A0A8I6TIE4_CIMLE</name>
<dbReference type="InterPro" id="IPR029021">
    <property type="entry name" value="Prot-tyrosine_phosphatase-like"/>
</dbReference>
<dbReference type="InterPro" id="IPR051029">
    <property type="entry name" value="mRNA_Capping_Enz/RNA_Phosphat"/>
</dbReference>
<feature type="binding site" evidence="13">
    <location>
        <begin position="576"/>
        <end position="581"/>
    </location>
    <ligand>
        <name>GTP</name>
        <dbReference type="ChEBI" id="CHEBI:37565"/>
    </ligand>
</feature>
<dbReference type="RefSeq" id="XP_014251792.1">
    <property type="nucleotide sequence ID" value="XM_014396306.2"/>
</dbReference>
<dbReference type="InterPro" id="IPR016130">
    <property type="entry name" value="Tyr_Pase_AS"/>
</dbReference>
<organism evidence="16 17">
    <name type="scientific">Cimex lectularius</name>
    <name type="common">Bed bug</name>
    <name type="synonym">Acanthia lectularia</name>
    <dbReference type="NCBI Taxonomy" id="79782"/>
    <lineage>
        <taxon>Eukaryota</taxon>
        <taxon>Metazoa</taxon>
        <taxon>Ecdysozoa</taxon>
        <taxon>Arthropoda</taxon>
        <taxon>Hexapoda</taxon>
        <taxon>Insecta</taxon>
        <taxon>Pterygota</taxon>
        <taxon>Neoptera</taxon>
        <taxon>Paraneoptera</taxon>
        <taxon>Hemiptera</taxon>
        <taxon>Heteroptera</taxon>
        <taxon>Panheteroptera</taxon>
        <taxon>Cimicomorpha</taxon>
        <taxon>Cimicidae</taxon>
        <taxon>Cimex</taxon>
    </lineage>
</organism>
<keyword evidence="5 10" id="KW-0547">Nucleotide-binding</keyword>
<dbReference type="InterPro" id="IPR017074">
    <property type="entry name" value="mRNA_cap_enz_bifunc"/>
</dbReference>
<reference evidence="16" key="1">
    <citation type="submission" date="2022-01" db="UniProtKB">
        <authorList>
            <consortium name="EnsemblMetazoa"/>
        </authorList>
    </citation>
    <scope>IDENTIFICATION</scope>
</reference>
<feature type="active site" description="Phosphocysteine intermediate" evidence="11">
    <location>
        <position position="133"/>
    </location>
</feature>
<feature type="binding site" evidence="13">
    <location>
        <begin position="389"/>
        <end position="391"/>
    </location>
    <ligand>
        <name>GTP</name>
        <dbReference type="ChEBI" id="CHEBI:37565"/>
    </ligand>
</feature>
<dbReference type="PIRSF" id="PIRSF036958">
    <property type="entry name" value="mRNA_capping_HCE"/>
    <property type="match status" value="1"/>
</dbReference>
<dbReference type="EC" id="2.7.7.50" evidence="10"/>
<feature type="domain" description="Tyrosine specific protein phosphatases" evidence="15">
    <location>
        <begin position="111"/>
        <end position="178"/>
    </location>
</feature>
<evidence type="ECO:0000313" key="17">
    <source>
        <dbReference type="Proteomes" id="UP000494040"/>
    </source>
</evidence>
<evidence type="ECO:0000256" key="5">
    <source>
        <dbReference type="ARBA" id="ARBA00022741"/>
    </source>
</evidence>
<feature type="binding site" evidence="13">
    <location>
        <position position="345"/>
    </location>
    <ligand>
        <name>GTP</name>
        <dbReference type="ChEBI" id="CHEBI:37565"/>
    </ligand>
</feature>
<feature type="region of interest" description="Disordered" evidence="14">
    <location>
        <begin position="195"/>
        <end position="273"/>
    </location>
</feature>
<dbReference type="AlphaFoldDB" id="A0A8I6TIE4"/>
<feature type="binding site" evidence="13">
    <location>
        <position position="361"/>
    </location>
    <ligand>
        <name>GTP</name>
        <dbReference type="ChEBI" id="CHEBI:37565"/>
    </ligand>
</feature>
<dbReference type="Gene3D" id="3.90.190.10">
    <property type="entry name" value="Protein tyrosine phosphatase superfamily"/>
    <property type="match status" value="1"/>
</dbReference>
<dbReference type="GO" id="GO:0004651">
    <property type="term" value="F:polynucleotide 5'-phosphatase activity"/>
    <property type="evidence" value="ECO:0007669"/>
    <property type="project" value="UniProtKB-UniRule"/>
</dbReference>
<dbReference type="GO" id="GO:0005525">
    <property type="term" value="F:GTP binding"/>
    <property type="evidence" value="ECO:0007669"/>
    <property type="project" value="UniProtKB-UniRule"/>
</dbReference>
<evidence type="ECO:0000256" key="11">
    <source>
        <dbReference type="PIRSR" id="PIRSR036958-1"/>
    </source>
</evidence>
<evidence type="ECO:0000256" key="12">
    <source>
        <dbReference type="PIRSR" id="PIRSR036958-2"/>
    </source>
</evidence>
<evidence type="ECO:0000256" key="6">
    <source>
        <dbReference type="ARBA" id="ARBA00023042"/>
    </source>
</evidence>